<dbReference type="Proteomes" id="UP000011682">
    <property type="component" value="Unassembled WGS sequence"/>
</dbReference>
<dbReference type="AlphaFoldDB" id="S9QSJ1"/>
<reference evidence="2" key="1">
    <citation type="submission" date="2013-05" db="EMBL/GenBank/DDBJ databases">
        <title>Genome assembly of Cystobacter fuscus DSM 2262.</title>
        <authorList>
            <person name="Sharma G."/>
            <person name="Khatri I."/>
            <person name="Kaur C."/>
            <person name="Mayilraj S."/>
            <person name="Subramanian S."/>
        </authorList>
    </citation>
    <scope>NUCLEOTIDE SEQUENCE [LARGE SCALE GENOMIC DNA]</scope>
    <source>
        <strain evidence="2">DSM 2262</strain>
    </source>
</reference>
<feature type="region of interest" description="Disordered" evidence="1">
    <location>
        <begin position="51"/>
        <end position="86"/>
    </location>
</feature>
<keyword evidence="3" id="KW-1185">Reference proteome</keyword>
<evidence type="ECO:0000313" key="2">
    <source>
        <dbReference type="EMBL" id="EPX64264.1"/>
    </source>
</evidence>
<dbReference type="EMBL" id="ANAH02000004">
    <property type="protein sequence ID" value="EPX64264.1"/>
    <property type="molecule type" value="Genomic_DNA"/>
</dbReference>
<evidence type="ECO:0000313" key="3">
    <source>
        <dbReference type="Proteomes" id="UP000011682"/>
    </source>
</evidence>
<feature type="region of interest" description="Disordered" evidence="1">
    <location>
        <begin position="1"/>
        <end position="36"/>
    </location>
</feature>
<sequence length="86" mass="8931">MRRQGSAGRGSLDKDFSGLKTLTPSKPSIPNDIGSRFGSTYTACAAPRLLSPGTGLRLSPPPFPLETVTRPGNGRGAHGLIQTPEG</sequence>
<gene>
    <name evidence="2" type="ORF">D187_005398</name>
</gene>
<accession>S9QSJ1</accession>
<protein>
    <submittedName>
        <fullName evidence="2">Uncharacterized protein</fullName>
    </submittedName>
</protein>
<comment type="caution">
    <text evidence="2">The sequence shown here is derived from an EMBL/GenBank/DDBJ whole genome shotgun (WGS) entry which is preliminary data.</text>
</comment>
<name>S9QSJ1_CYSF2</name>
<proteinExistence type="predicted"/>
<evidence type="ECO:0000256" key="1">
    <source>
        <dbReference type="SAM" id="MobiDB-lite"/>
    </source>
</evidence>
<organism evidence="2 3">
    <name type="scientific">Cystobacter fuscus (strain ATCC 25194 / DSM 2262 / NBRC 100088 / M29)</name>
    <dbReference type="NCBI Taxonomy" id="1242864"/>
    <lineage>
        <taxon>Bacteria</taxon>
        <taxon>Pseudomonadati</taxon>
        <taxon>Myxococcota</taxon>
        <taxon>Myxococcia</taxon>
        <taxon>Myxococcales</taxon>
        <taxon>Cystobacterineae</taxon>
        <taxon>Archangiaceae</taxon>
        <taxon>Cystobacter</taxon>
    </lineage>
</organism>